<protein>
    <submittedName>
        <fullName evidence="1">Uncharacterized protein</fullName>
    </submittedName>
</protein>
<dbReference type="HOGENOM" id="CLU_2428203_0_0_1"/>
<dbReference type="AlphaFoldDB" id="U9SZT8"/>
<proteinExistence type="predicted"/>
<evidence type="ECO:0000313" key="1">
    <source>
        <dbReference type="EMBL" id="ESA01464.1"/>
    </source>
</evidence>
<name>U9SZT8_RHIID</name>
<gene>
    <name evidence="1" type="ORF">GLOINDRAFT_7480</name>
</gene>
<organism evidence="1">
    <name type="scientific">Rhizophagus irregularis (strain DAOM 181602 / DAOM 197198 / MUCL 43194)</name>
    <name type="common">Arbuscular mycorrhizal fungus</name>
    <name type="synonym">Glomus intraradices</name>
    <dbReference type="NCBI Taxonomy" id="747089"/>
    <lineage>
        <taxon>Eukaryota</taxon>
        <taxon>Fungi</taxon>
        <taxon>Fungi incertae sedis</taxon>
        <taxon>Mucoromycota</taxon>
        <taxon>Glomeromycotina</taxon>
        <taxon>Glomeromycetes</taxon>
        <taxon>Glomerales</taxon>
        <taxon>Glomeraceae</taxon>
        <taxon>Rhizophagus</taxon>
    </lineage>
</organism>
<reference evidence="1" key="1">
    <citation type="submission" date="2013-07" db="EMBL/GenBank/DDBJ databases">
        <title>The genome of an arbuscular mycorrhizal fungus provides insights into the evolution of the oldest plant symbiosis.</title>
        <authorList>
            <consortium name="DOE Joint Genome Institute"/>
            <person name="Tisserant E."/>
            <person name="Malbreil M."/>
            <person name="Kuo A."/>
            <person name="Kohler A."/>
            <person name="Symeonidi A."/>
            <person name="Balestrini R."/>
            <person name="Charron P."/>
            <person name="Duensing N."/>
            <person name="Frei-dit-Frey N."/>
            <person name="Gianinazzi-Pearson V."/>
            <person name="Gilbert B."/>
            <person name="Handa Y."/>
            <person name="Hijri M."/>
            <person name="Kaul R."/>
            <person name="Kawaguchi M."/>
            <person name="Krajinski F."/>
            <person name="Lammers P."/>
            <person name="Lapierre D."/>
            <person name="Masclaux F.G."/>
            <person name="Murat C."/>
            <person name="Morin E."/>
            <person name="Ndikumana S."/>
            <person name="Pagni M."/>
            <person name="Petitpierre D."/>
            <person name="Requena N."/>
            <person name="Rosikiewicz P."/>
            <person name="Riley R."/>
            <person name="Saito K."/>
            <person name="San Clemente H."/>
            <person name="Shapiro H."/>
            <person name="van Tuinen D."/>
            <person name="Becard G."/>
            <person name="Bonfante P."/>
            <person name="Paszkowski U."/>
            <person name="Shachar-Hill Y."/>
            <person name="Young J.P."/>
            <person name="Sanders I.R."/>
            <person name="Henrissat B."/>
            <person name="Rensing S.A."/>
            <person name="Grigoriev I.V."/>
            <person name="Corradi N."/>
            <person name="Roux C."/>
            <person name="Martin F."/>
        </authorList>
    </citation>
    <scope>NUCLEOTIDE SEQUENCE</scope>
    <source>
        <strain evidence="1">DAOM 197198</strain>
    </source>
</reference>
<accession>U9SZT8</accession>
<dbReference type="EMBL" id="KI296437">
    <property type="protein sequence ID" value="ESA01464.1"/>
    <property type="molecule type" value="Genomic_DNA"/>
</dbReference>
<sequence>MDLEIVCSEKIHEIQDNNKYFEHCMNDIFILNKTLWIIGRDLMEEKFSMRPEFEIIGEDQKKVLDELIMKLRRLNPESRNWKKSRVDIMLG</sequence>